<dbReference type="Pfam" id="PF01313">
    <property type="entry name" value="Bac_export_3"/>
    <property type="match status" value="1"/>
</dbReference>
<keyword evidence="4 9" id="KW-1003">Cell membrane</keyword>
<comment type="similarity">
    <text evidence="2 9">Belongs to the FliQ/MopD/SpaQ family.</text>
</comment>
<reference evidence="11" key="1">
    <citation type="submission" date="2017-08" db="EMBL/GenBank/DDBJ databases">
        <authorList>
            <person name="Varghese N."/>
            <person name="Submissions S."/>
        </authorList>
    </citation>
    <scope>NUCLEOTIDE SEQUENCE [LARGE SCALE GENOMIC DNA]</scope>
    <source>
        <strain evidence="11">JA234</strain>
    </source>
</reference>
<comment type="function">
    <text evidence="9">Role in flagellar biosynthesis.</text>
</comment>
<dbReference type="PANTHER" id="PTHR34040:SF2">
    <property type="entry name" value="FLAGELLAR BIOSYNTHETIC PROTEIN FLIQ"/>
    <property type="match status" value="1"/>
</dbReference>
<dbReference type="Proteomes" id="UP000219467">
    <property type="component" value="Unassembled WGS sequence"/>
</dbReference>
<keyword evidence="10" id="KW-0969">Cilium</keyword>
<keyword evidence="6 9" id="KW-1133">Transmembrane helix</keyword>
<keyword evidence="8 9" id="KW-0975">Bacterial flagellum</keyword>
<dbReference type="GO" id="GO:0009306">
    <property type="term" value="P:protein secretion"/>
    <property type="evidence" value="ECO:0007669"/>
    <property type="project" value="InterPro"/>
</dbReference>
<dbReference type="GO" id="GO:0044780">
    <property type="term" value="P:bacterial-type flagellum assembly"/>
    <property type="evidence" value="ECO:0007669"/>
    <property type="project" value="InterPro"/>
</dbReference>
<dbReference type="InterPro" id="IPR002191">
    <property type="entry name" value="Bac_export_3"/>
</dbReference>
<dbReference type="PRINTS" id="PR00952">
    <property type="entry name" value="TYPE3IMQPROT"/>
</dbReference>
<dbReference type="GO" id="GO:0009425">
    <property type="term" value="C:bacterial-type flagellum basal body"/>
    <property type="evidence" value="ECO:0007669"/>
    <property type="project" value="UniProtKB-SubCell"/>
</dbReference>
<name>A0A285CJJ4_9RHOB</name>
<dbReference type="NCBIfam" id="TIGR01402">
    <property type="entry name" value="fliQ"/>
    <property type="match status" value="1"/>
</dbReference>
<dbReference type="OrthoDB" id="9806440at2"/>
<dbReference type="InterPro" id="IPR006305">
    <property type="entry name" value="FliQ"/>
</dbReference>
<comment type="subcellular location">
    <subcellularLocation>
        <location evidence="1 9">Cell membrane</location>
        <topology evidence="1">Multi-pass membrane protein</topology>
    </subcellularLocation>
    <subcellularLocation>
        <location evidence="9">Bacterial flagellum basal body</location>
    </subcellularLocation>
</comment>
<evidence type="ECO:0000256" key="9">
    <source>
        <dbReference type="RuleBase" id="RU364090"/>
    </source>
</evidence>
<feature type="transmembrane region" description="Helical" evidence="9">
    <location>
        <begin position="51"/>
        <end position="70"/>
    </location>
</feature>
<evidence type="ECO:0000256" key="5">
    <source>
        <dbReference type="ARBA" id="ARBA00022692"/>
    </source>
</evidence>
<keyword evidence="10" id="KW-0282">Flagellum</keyword>
<proteinExistence type="inferred from homology"/>
<evidence type="ECO:0000256" key="1">
    <source>
        <dbReference type="ARBA" id="ARBA00004651"/>
    </source>
</evidence>
<dbReference type="RefSeq" id="WP_097028994.1">
    <property type="nucleotide sequence ID" value="NZ_OAOQ01000001.1"/>
</dbReference>
<evidence type="ECO:0000313" key="10">
    <source>
        <dbReference type="EMBL" id="SNX67767.1"/>
    </source>
</evidence>
<dbReference type="PANTHER" id="PTHR34040">
    <property type="entry name" value="FLAGELLAR BIOSYNTHETIC PROTEIN FLIQ"/>
    <property type="match status" value="1"/>
</dbReference>
<keyword evidence="11" id="KW-1185">Reference proteome</keyword>
<evidence type="ECO:0000313" key="11">
    <source>
        <dbReference type="Proteomes" id="UP000219467"/>
    </source>
</evidence>
<evidence type="ECO:0000256" key="7">
    <source>
        <dbReference type="ARBA" id="ARBA00023136"/>
    </source>
</evidence>
<keyword evidence="10" id="KW-0966">Cell projection</keyword>
<evidence type="ECO:0000256" key="8">
    <source>
        <dbReference type="ARBA" id="ARBA00023143"/>
    </source>
</evidence>
<organism evidence="10 11">
    <name type="scientific">Cereibacter ovatus</name>
    <dbReference type="NCBI Taxonomy" id="439529"/>
    <lineage>
        <taxon>Bacteria</taxon>
        <taxon>Pseudomonadati</taxon>
        <taxon>Pseudomonadota</taxon>
        <taxon>Alphaproteobacteria</taxon>
        <taxon>Rhodobacterales</taxon>
        <taxon>Paracoccaceae</taxon>
        <taxon>Cereibacter</taxon>
    </lineage>
</organism>
<sequence>MDFDASIEHLRIAYWNILMTAGPVLLVALAVGLVIGILQAATSINEATLSFVPKLAIVMLTMALVSGFMLTRMTDYFAFVFETIAAIR</sequence>
<evidence type="ECO:0000256" key="6">
    <source>
        <dbReference type="ARBA" id="ARBA00022989"/>
    </source>
</evidence>
<feature type="transmembrane region" description="Helical" evidence="9">
    <location>
        <begin position="12"/>
        <end position="39"/>
    </location>
</feature>
<protein>
    <recommendedName>
        <fullName evidence="3 9">Flagellar biosynthetic protein FliQ</fullName>
    </recommendedName>
</protein>
<dbReference type="PIRSF" id="PIRSF004669">
    <property type="entry name" value="FliQ"/>
    <property type="match status" value="1"/>
</dbReference>
<keyword evidence="5 9" id="KW-0812">Transmembrane</keyword>
<evidence type="ECO:0000256" key="4">
    <source>
        <dbReference type="ARBA" id="ARBA00022475"/>
    </source>
</evidence>
<gene>
    <name evidence="9" type="primary">fliQ</name>
    <name evidence="10" type="ORF">SAMN05878503_101405</name>
</gene>
<evidence type="ECO:0000256" key="3">
    <source>
        <dbReference type="ARBA" id="ARBA00021718"/>
    </source>
</evidence>
<evidence type="ECO:0000256" key="2">
    <source>
        <dbReference type="ARBA" id="ARBA00006156"/>
    </source>
</evidence>
<dbReference type="GO" id="GO:0005886">
    <property type="term" value="C:plasma membrane"/>
    <property type="evidence" value="ECO:0007669"/>
    <property type="project" value="UniProtKB-SubCell"/>
</dbReference>
<accession>A0A285CJJ4</accession>
<keyword evidence="7 9" id="KW-0472">Membrane</keyword>
<dbReference type="EMBL" id="OAOQ01000001">
    <property type="protein sequence ID" value="SNX67767.1"/>
    <property type="molecule type" value="Genomic_DNA"/>
</dbReference>
<dbReference type="AlphaFoldDB" id="A0A285CJJ4"/>